<dbReference type="Proteomes" id="UP000011087">
    <property type="component" value="Unassembled WGS sequence"/>
</dbReference>
<dbReference type="EnsemblProtists" id="EKX49087">
    <property type="protein sequence ID" value="EKX49087"/>
    <property type="gene ID" value="GUITHDRAFT_151614"/>
</dbReference>
<name>L1JL61_GUITC</name>
<dbReference type="KEGG" id="gtt:GUITHDRAFT_151614"/>
<proteinExistence type="predicted"/>
<evidence type="ECO:0000256" key="1">
    <source>
        <dbReference type="SAM" id="MobiDB-lite"/>
    </source>
</evidence>
<dbReference type="RefSeq" id="XP_005836067.1">
    <property type="nucleotide sequence ID" value="XM_005836010.1"/>
</dbReference>
<reference evidence="2 4" key="1">
    <citation type="journal article" date="2012" name="Nature">
        <title>Algal genomes reveal evolutionary mosaicism and the fate of nucleomorphs.</title>
        <authorList>
            <consortium name="DOE Joint Genome Institute"/>
            <person name="Curtis B.A."/>
            <person name="Tanifuji G."/>
            <person name="Burki F."/>
            <person name="Gruber A."/>
            <person name="Irimia M."/>
            <person name="Maruyama S."/>
            <person name="Arias M.C."/>
            <person name="Ball S.G."/>
            <person name="Gile G.H."/>
            <person name="Hirakawa Y."/>
            <person name="Hopkins J.F."/>
            <person name="Kuo A."/>
            <person name="Rensing S.A."/>
            <person name="Schmutz J."/>
            <person name="Symeonidi A."/>
            <person name="Elias M."/>
            <person name="Eveleigh R.J."/>
            <person name="Herman E.K."/>
            <person name="Klute M.J."/>
            <person name="Nakayama T."/>
            <person name="Obornik M."/>
            <person name="Reyes-Prieto A."/>
            <person name="Armbrust E.V."/>
            <person name="Aves S.J."/>
            <person name="Beiko R.G."/>
            <person name="Coutinho P."/>
            <person name="Dacks J.B."/>
            <person name="Durnford D.G."/>
            <person name="Fast N.M."/>
            <person name="Green B.R."/>
            <person name="Grisdale C.J."/>
            <person name="Hempel F."/>
            <person name="Henrissat B."/>
            <person name="Hoppner M.P."/>
            <person name="Ishida K."/>
            <person name="Kim E."/>
            <person name="Koreny L."/>
            <person name="Kroth P.G."/>
            <person name="Liu Y."/>
            <person name="Malik S.B."/>
            <person name="Maier U.G."/>
            <person name="McRose D."/>
            <person name="Mock T."/>
            <person name="Neilson J.A."/>
            <person name="Onodera N.T."/>
            <person name="Poole A.M."/>
            <person name="Pritham E.J."/>
            <person name="Richards T.A."/>
            <person name="Rocap G."/>
            <person name="Roy S.W."/>
            <person name="Sarai C."/>
            <person name="Schaack S."/>
            <person name="Shirato S."/>
            <person name="Slamovits C.H."/>
            <person name="Spencer D.F."/>
            <person name="Suzuki S."/>
            <person name="Worden A.Z."/>
            <person name="Zauner S."/>
            <person name="Barry K."/>
            <person name="Bell C."/>
            <person name="Bharti A.K."/>
            <person name="Crow J.A."/>
            <person name="Grimwood J."/>
            <person name="Kramer R."/>
            <person name="Lindquist E."/>
            <person name="Lucas S."/>
            <person name="Salamov A."/>
            <person name="McFadden G.I."/>
            <person name="Lane C.E."/>
            <person name="Keeling P.J."/>
            <person name="Gray M.W."/>
            <person name="Grigoriev I.V."/>
            <person name="Archibald J.M."/>
        </authorList>
    </citation>
    <scope>NUCLEOTIDE SEQUENCE</scope>
    <source>
        <strain evidence="2 4">CCMP2712</strain>
    </source>
</reference>
<evidence type="ECO:0000313" key="4">
    <source>
        <dbReference type="Proteomes" id="UP000011087"/>
    </source>
</evidence>
<reference evidence="3" key="3">
    <citation type="submission" date="2016-03" db="UniProtKB">
        <authorList>
            <consortium name="EnsemblProtists"/>
        </authorList>
    </citation>
    <scope>IDENTIFICATION</scope>
</reference>
<evidence type="ECO:0000313" key="2">
    <source>
        <dbReference type="EMBL" id="EKX49087.1"/>
    </source>
</evidence>
<accession>L1JL61</accession>
<organism evidence="2">
    <name type="scientific">Guillardia theta (strain CCMP2712)</name>
    <name type="common">Cryptophyte</name>
    <dbReference type="NCBI Taxonomy" id="905079"/>
    <lineage>
        <taxon>Eukaryota</taxon>
        <taxon>Cryptophyceae</taxon>
        <taxon>Pyrenomonadales</taxon>
        <taxon>Geminigeraceae</taxon>
        <taxon>Guillardia</taxon>
    </lineage>
</organism>
<keyword evidence="4" id="KW-1185">Reference proteome</keyword>
<protein>
    <submittedName>
        <fullName evidence="2 3">Uncharacterized protein</fullName>
    </submittedName>
</protein>
<dbReference type="HOGENOM" id="CLU_2745418_0_0_1"/>
<dbReference type="AlphaFoldDB" id="L1JL61"/>
<dbReference type="GeneID" id="17305638"/>
<feature type="region of interest" description="Disordered" evidence="1">
    <location>
        <begin position="12"/>
        <end position="35"/>
    </location>
</feature>
<dbReference type="PaxDb" id="55529-EKX49087"/>
<gene>
    <name evidence="2" type="ORF">GUITHDRAFT_151614</name>
</gene>
<evidence type="ECO:0000313" key="3">
    <source>
        <dbReference type="EnsemblProtists" id="EKX49087"/>
    </source>
</evidence>
<feature type="compositionally biased region" description="Polar residues" evidence="1">
    <location>
        <begin position="15"/>
        <end position="29"/>
    </location>
</feature>
<dbReference type="EMBL" id="JH992983">
    <property type="protein sequence ID" value="EKX49087.1"/>
    <property type="molecule type" value="Genomic_DNA"/>
</dbReference>
<sequence>MPGVSTRMLRLQAAKTHSTAISHPPSGTSEESEEHHVLCRTSSAYEPYCVGVATRKYRKCVIGAPHQVGIH</sequence>
<reference evidence="4" key="2">
    <citation type="submission" date="2012-11" db="EMBL/GenBank/DDBJ databases">
        <authorList>
            <person name="Kuo A."/>
            <person name="Curtis B.A."/>
            <person name="Tanifuji G."/>
            <person name="Burki F."/>
            <person name="Gruber A."/>
            <person name="Irimia M."/>
            <person name="Maruyama S."/>
            <person name="Arias M.C."/>
            <person name="Ball S.G."/>
            <person name="Gile G.H."/>
            <person name="Hirakawa Y."/>
            <person name="Hopkins J.F."/>
            <person name="Rensing S.A."/>
            <person name="Schmutz J."/>
            <person name="Symeonidi A."/>
            <person name="Elias M."/>
            <person name="Eveleigh R.J."/>
            <person name="Herman E.K."/>
            <person name="Klute M.J."/>
            <person name="Nakayama T."/>
            <person name="Obornik M."/>
            <person name="Reyes-Prieto A."/>
            <person name="Armbrust E.V."/>
            <person name="Aves S.J."/>
            <person name="Beiko R.G."/>
            <person name="Coutinho P."/>
            <person name="Dacks J.B."/>
            <person name="Durnford D.G."/>
            <person name="Fast N.M."/>
            <person name="Green B.R."/>
            <person name="Grisdale C."/>
            <person name="Hempe F."/>
            <person name="Henrissat B."/>
            <person name="Hoppner M.P."/>
            <person name="Ishida K.-I."/>
            <person name="Kim E."/>
            <person name="Koreny L."/>
            <person name="Kroth P.G."/>
            <person name="Liu Y."/>
            <person name="Malik S.-B."/>
            <person name="Maier U.G."/>
            <person name="McRose D."/>
            <person name="Mock T."/>
            <person name="Neilson J.A."/>
            <person name="Onodera N.T."/>
            <person name="Poole A.M."/>
            <person name="Pritham E.J."/>
            <person name="Richards T.A."/>
            <person name="Rocap G."/>
            <person name="Roy S.W."/>
            <person name="Sarai C."/>
            <person name="Schaack S."/>
            <person name="Shirato S."/>
            <person name="Slamovits C.H."/>
            <person name="Spencer D.F."/>
            <person name="Suzuki S."/>
            <person name="Worden A.Z."/>
            <person name="Zauner S."/>
            <person name="Barry K."/>
            <person name="Bell C."/>
            <person name="Bharti A.K."/>
            <person name="Crow J.A."/>
            <person name="Grimwood J."/>
            <person name="Kramer R."/>
            <person name="Lindquist E."/>
            <person name="Lucas S."/>
            <person name="Salamov A."/>
            <person name="McFadden G.I."/>
            <person name="Lane C.E."/>
            <person name="Keeling P.J."/>
            <person name="Gray M.W."/>
            <person name="Grigoriev I.V."/>
            <person name="Archibald J.M."/>
        </authorList>
    </citation>
    <scope>NUCLEOTIDE SEQUENCE</scope>
    <source>
        <strain evidence="4">CCMP2712</strain>
    </source>
</reference>